<dbReference type="SUPFAM" id="SSF53098">
    <property type="entry name" value="Ribonuclease H-like"/>
    <property type="match status" value="1"/>
</dbReference>
<dbReference type="InterPro" id="IPR002562">
    <property type="entry name" value="3'-5'_exonuclease_dom"/>
</dbReference>
<accession>A0A9E2P251</accession>
<evidence type="ECO:0000313" key="2">
    <source>
        <dbReference type="EMBL" id="MBU3854448.1"/>
    </source>
</evidence>
<dbReference type="AlphaFoldDB" id="A0A9E2P251"/>
<dbReference type="GO" id="GO:0006139">
    <property type="term" value="P:nucleobase-containing compound metabolic process"/>
    <property type="evidence" value="ECO:0007669"/>
    <property type="project" value="InterPro"/>
</dbReference>
<reference evidence="2" key="1">
    <citation type="journal article" date="2021" name="PeerJ">
        <title>Extensive microbial diversity within the chicken gut microbiome revealed by metagenomics and culture.</title>
        <authorList>
            <person name="Gilroy R."/>
            <person name="Ravi A."/>
            <person name="Getino M."/>
            <person name="Pursley I."/>
            <person name="Horton D.L."/>
            <person name="Alikhan N.F."/>
            <person name="Baker D."/>
            <person name="Gharbi K."/>
            <person name="Hall N."/>
            <person name="Watson M."/>
            <person name="Adriaenssens E.M."/>
            <person name="Foster-Nyarko E."/>
            <person name="Jarju S."/>
            <person name="Secka A."/>
            <person name="Antonio M."/>
            <person name="Oren A."/>
            <person name="Chaudhuri R.R."/>
            <person name="La Ragione R."/>
            <person name="Hildebrand F."/>
            <person name="Pallen M.J."/>
        </authorList>
    </citation>
    <scope>NUCLEOTIDE SEQUENCE</scope>
    <source>
        <strain evidence="2">G3-2149</strain>
    </source>
</reference>
<dbReference type="GO" id="GO:0008408">
    <property type="term" value="F:3'-5' exonuclease activity"/>
    <property type="evidence" value="ECO:0007669"/>
    <property type="project" value="InterPro"/>
</dbReference>
<dbReference type="InterPro" id="IPR036397">
    <property type="entry name" value="RNaseH_sf"/>
</dbReference>
<organism evidence="2 3">
    <name type="scientific">Candidatus Paraprevotella stercoravium</name>
    <dbReference type="NCBI Taxonomy" id="2838725"/>
    <lineage>
        <taxon>Bacteria</taxon>
        <taxon>Pseudomonadati</taxon>
        <taxon>Bacteroidota</taxon>
        <taxon>Bacteroidia</taxon>
        <taxon>Bacteroidales</taxon>
        <taxon>Prevotellaceae</taxon>
        <taxon>Paraprevotella</taxon>
    </lineage>
</organism>
<dbReference type="GO" id="GO:0003676">
    <property type="term" value="F:nucleic acid binding"/>
    <property type="evidence" value="ECO:0007669"/>
    <property type="project" value="InterPro"/>
</dbReference>
<dbReference type="CDD" id="cd06141">
    <property type="entry name" value="WRN_exo"/>
    <property type="match status" value="1"/>
</dbReference>
<protein>
    <submittedName>
        <fullName evidence="2">3'-5' exonuclease domain-containing protein 2</fullName>
    </submittedName>
</protein>
<dbReference type="PANTHER" id="PTHR47765:SF2">
    <property type="entry name" value="EXONUCLEASE MUT-7 HOMOLOG"/>
    <property type="match status" value="1"/>
</dbReference>
<proteinExistence type="predicted"/>
<dbReference type="InterPro" id="IPR012337">
    <property type="entry name" value="RNaseH-like_sf"/>
</dbReference>
<dbReference type="Pfam" id="PF01612">
    <property type="entry name" value="DNA_pol_A_exo1"/>
    <property type="match status" value="1"/>
</dbReference>
<sequence length="213" mass="24171">MKTLYNKFDKNELNTLPRAVFEGRIFTIQTEGEAQKAVDYLRTFPLLGVDTETRPSFKKGKVNAVALLQVSTEDTCFLFRLNRIGLPSSLTSLLQEKTILKVGLSLKDDLAMLHKRGNFSPANFLDLQDFVKKIGIEDMSLQKIYANLFREKISKGQRLTNWEADILTDSQKLYAATDAWACVRIYNELVSLGRTGDFQLLVRTEQAINNNAI</sequence>
<dbReference type="Gene3D" id="3.30.420.10">
    <property type="entry name" value="Ribonuclease H-like superfamily/Ribonuclease H"/>
    <property type="match status" value="1"/>
</dbReference>
<keyword evidence="2" id="KW-0378">Hydrolase</keyword>
<keyword evidence="2" id="KW-0269">Exonuclease</keyword>
<dbReference type="PANTHER" id="PTHR47765">
    <property type="entry name" value="3'-5' EXONUCLEASE DOMAIN-CONTAINING PROTEIN"/>
    <property type="match status" value="1"/>
</dbReference>
<dbReference type="InterPro" id="IPR052408">
    <property type="entry name" value="Exonuclease_MUT-7-like"/>
</dbReference>
<evidence type="ECO:0000259" key="1">
    <source>
        <dbReference type="SMART" id="SM00474"/>
    </source>
</evidence>
<evidence type="ECO:0000313" key="3">
    <source>
        <dbReference type="Proteomes" id="UP000823865"/>
    </source>
</evidence>
<keyword evidence="2" id="KW-0540">Nuclease</keyword>
<gene>
    <name evidence="2" type="ORF">H9789_11675</name>
</gene>
<dbReference type="EMBL" id="JAHLFU010000237">
    <property type="protein sequence ID" value="MBU3854448.1"/>
    <property type="molecule type" value="Genomic_DNA"/>
</dbReference>
<comment type="caution">
    <text evidence="2">The sequence shown here is derived from an EMBL/GenBank/DDBJ whole genome shotgun (WGS) entry which is preliminary data.</text>
</comment>
<dbReference type="SMART" id="SM00474">
    <property type="entry name" value="35EXOc"/>
    <property type="match status" value="1"/>
</dbReference>
<name>A0A9E2P251_9BACT</name>
<reference evidence="2" key="2">
    <citation type="submission" date="2021-04" db="EMBL/GenBank/DDBJ databases">
        <authorList>
            <person name="Gilroy R."/>
        </authorList>
    </citation>
    <scope>NUCLEOTIDE SEQUENCE</scope>
    <source>
        <strain evidence="2">G3-2149</strain>
    </source>
</reference>
<dbReference type="Proteomes" id="UP000823865">
    <property type="component" value="Unassembled WGS sequence"/>
</dbReference>
<feature type="domain" description="3'-5' exonuclease" evidence="1">
    <location>
        <begin position="25"/>
        <end position="194"/>
    </location>
</feature>